<dbReference type="PANTHER" id="PTHR30607:SF2">
    <property type="entry name" value="POTASSIUM-TRANSPORTING ATPASE POTASSIUM-BINDING SUBUNIT"/>
    <property type="match status" value="1"/>
</dbReference>
<evidence type="ECO:0000256" key="6">
    <source>
        <dbReference type="ARBA" id="ARBA00022989"/>
    </source>
</evidence>
<dbReference type="InterPro" id="IPR004623">
    <property type="entry name" value="KdpA"/>
</dbReference>
<feature type="transmembrane region" description="Helical" evidence="9">
    <location>
        <begin position="176"/>
        <end position="198"/>
    </location>
</feature>
<feature type="transmembrane region" description="Helical" evidence="9">
    <location>
        <begin position="6"/>
        <end position="26"/>
    </location>
</feature>
<keyword evidence="4 9" id="KW-0812">Transmembrane</keyword>
<keyword evidence="5 9" id="KW-0630">Potassium</keyword>
<evidence type="ECO:0000256" key="2">
    <source>
        <dbReference type="ARBA" id="ARBA00022475"/>
    </source>
</evidence>
<dbReference type="GO" id="GO:0005886">
    <property type="term" value="C:plasma membrane"/>
    <property type="evidence" value="ECO:0007669"/>
    <property type="project" value="UniProtKB-SubCell"/>
</dbReference>
<evidence type="ECO:0000256" key="4">
    <source>
        <dbReference type="ARBA" id="ARBA00022692"/>
    </source>
</evidence>
<evidence type="ECO:0000256" key="1">
    <source>
        <dbReference type="ARBA" id="ARBA00022448"/>
    </source>
</evidence>
<sequence length="579" mass="61816">MLNTIIQYTLYLVILILLAIPLGIYIGKVMDGEKVLLTKLVAPFEKLIYRILHIDREDDMSWKRYAACILWISGVSFVVLFIMLMLQGFLPLNPAKVKGMSWHLAFNTAISFITNTNWQAYSGETGASYFTQMIGLTVQNFVSAAVGIAVLFAVIRGFIRTKKDKIGNFFVDFTRIILYILIPMSVIVSIFIVSQGVVQNFHTYETVKLVEPITLEDGTVVTEEMVPMGPAASQIAIKQLGTNGGGFFGTNSAFPLENPTALSNLIEMLSILLIPAALCFTFGRNVKDAKQGRAIFAAMFTVLVIALISVAVSEQFGTKQLENGGSVNLSAVSQAGGNMEGKEARFGMASSNTWSVFTTAASNGSVNAMLDSYTPLGGMVLMLLMQLGEVIFGGVGCGLYGMLGFAILTVFIAGLMVGRTPEYLGKKIEPFEMKMGVLACLATPVAILIGSGIAAAIPSIVDSLNNTGAHGFSELLYTYSSAGGNNGSAFAGFAADKLFINVSLGLCMLFARFAPMLAMLAAAGSLAKKKKVAATSGTLSTSNFMFVGLLIFVILLIGALSFFPALALGPIAEHLKMIG</sequence>
<keyword evidence="7 9" id="KW-0406">Ion transport</keyword>
<dbReference type="HAMAP" id="MF_00275">
    <property type="entry name" value="KdpA"/>
    <property type="match status" value="1"/>
</dbReference>
<gene>
    <name evidence="9 10" type="primary">kdpA</name>
    <name evidence="10" type="ORF">bsdtb5_01740</name>
</gene>
<evidence type="ECO:0000313" key="10">
    <source>
        <dbReference type="EMBL" id="BCN28879.1"/>
    </source>
</evidence>
<keyword evidence="8 9" id="KW-0472">Membrane</keyword>
<proteinExistence type="inferred from homology"/>
<evidence type="ECO:0000256" key="7">
    <source>
        <dbReference type="ARBA" id="ARBA00023065"/>
    </source>
</evidence>
<feature type="transmembrane region" description="Helical" evidence="9">
    <location>
        <begin position="133"/>
        <end position="155"/>
    </location>
</feature>
<feature type="transmembrane region" description="Helical" evidence="9">
    <location>
        <begin position="65"/>
        <end position="90"/>
    </location>
</feature>
<dbReference type="AlphaFoldDB" id="A0A7R7IBJ9"/>
<protein>
    <recommendedName>
        <fullName evidence="9">Potassium-transporting ATPase potassium-binding subunit</fullName>
    </recommendedName>
    <alternativeName>
        <fullName evidence="9">ATP phosphohydrolase [potassium-transporting] A chain</fullName>
    </alternativeName>
    <alternativeName>
        <fullName evidence="9">Potassium-binding and translocating subunit A</fullName>
    </alternativeName>
    <alternativeName>
        <fullName evidence="9">Potassium-translocating ATPase A chain</fullName>
    </alternativeName>
</protein>
<feature type="transmembrane region" description="Helical" evidence="9">
    <location>
        <begin position="390"/>
        <end position="415"/>
    </location>
</feature>
<keyword evidence="6 9" id="KW-1133">Transmembrane helix</keyword>
<dbReference type="KEGG" id="ahb:bsdtb5_01740"/>
<dbReference type="EMBL" id="AP024169">
    <property type="protein sequence ID" value="BCN28879.1"/>
    <property type="molecule type" value="Genomic_DNA"/>
</dbReference>
<dbReference type="RefSeq" id="WP_271714185.1">
    <property type="nucleotide sequence ID" value="NZ_AP024169.1"/>
</dbReference>
<evidence type="ECO:0000256" key="9">
    <source>
        <dbReference type="HAMAP-Rule" id="MF_00275"/>
    </source>
</evidence>
<organism evidence="10 11">
    <name type="scientific">Anaeromicropila herbilytica</name>
    <dbReference type="NCBI Taxonomy" id="2785025"/>
    <lineage>
        <taxon>Bacteria</taxon>
        <taxon>Bacillati</taxon>
        <taxon>Bacillota</taxon>
        <taxon>Clostridia</taxon>
        <taxon>Lachnospirales</taxon>
        <taxon>Lachnospiraceae</taxon>
        <taxon>Anaeromicropila</taxon>
    </lineage>
</organism>
<dbReference type="GO" id="GO:0008556">
    <property type="term" value="F:P-type potassium transmembrane transporter activity"/>
    <property type="evidence" value="ECO:0007669"/>
    <property type="project" value="InterPro"/>
</dbReference>
<comment type="similarity">
    <text evidence="9">Belongs to the KdpA family.</text>
</comment>
<feature type="transmembrane region" description="Helical" evidence="9">
    <location>
        <begin position="544"/>
        <end position="567"/>
    </location>
</feature>
<keyword evidence="1 9" id="KW-0813">Transport</keyword>
<dbReference type="GO" id="GO:0030955">
    <property type="term" value="F:potassium ion binding"/>
    <property type="evidence" value="ECO:0007669"/>
    <property type="project" value="UniProtKB-UniRule"/>
</dbReference>
<dbReference type="Pfam" id="PF03814">
    <property type="entry name" value="KdpA"/>
    <property type="match status" value="1"/>
</dbReference>
<comment type="subunit">
    <text evidence="9">The system is composed of three essential subunits: KdpA, KdpB and KdpC.</text>
</comment>
<feature type="transmembrane region" description="Helical" evidence="9">
    <location>
        <begin position="498"/>
        <end position="523"/>
    </location>
</feature>
<name>A0A7R7IBJ9_9FIRM</name>
<comment type="subcellular location">
    <subcellularLocation>
        <location evidence="9">Cell membrane</location>
        <topology evidence="9">Multi-pass membrane protein</topology>
    </subcellularLocation>
</comment>
<keyword evidence="2 9" id="KW-1003">Cell membrane</keyword>
<evidence type="ECO:0000256" key="3">
    <source>
        <dbReference type="ARBA" id="ARBA00022538"/>
    </source>
</evidence>
<feature type="transmembrane region" description="Helical" evidence="9">
    <location>
        <begin position="436"/>
        <end position="457"/>
    </location>
</feature>
<evidence type="ECO:0000256" key="5">
    <source>
        <dbReference type="ARBA" id="ARBA00022958"/>
    </source>
</evidence>
<feature type="transmembrane region" description="Helical" evidence="9">
    <location>
        <begin position="261"/>
        <end position="282"/>
    </location>
</feature>
<evidence type="ECO:0000313" key="11">
    <source>
        <dbReference type="Proteomes" id="UP000595897"/>
    </source>
</evidence>
<dbReference type="NCBIfam" id="TIGR00680">
    <property type="entry name" value="kdpA"/>
    <property type="match status" value="1"/>
</dbReference>
<reference evidence="10 11" key="1">
    <citation type="submission" date="2020-11" db="EMBL/GenBank/DDBJ databases">
        <title>Draft genome sequencing of a Lachnospiraceae strain isolated from anoxic soil subjected to BSD treatment.</title>
        <authorList>
            <person name="Uek A."/>
            <person name="Tonouchi A."/>
        </authorList>
    </citation>
    <scope>NUCLEOTIDE SEQUENCE [LARGE SCALE GENOMIC DNA]</scope>
    <source>
        <strain evidence="10 11">TB5</strain>
    </source>
</reference>
<evidence type="ECO:0000256" key="8">
    <source>
        <dbReference type="ARBA" id="ARBA00023136"/>
    </source>
</evidence>
<feature type="transmembrane region" description="Helical" evidence="9">
    <location>
        <begin position="294"/>
        <end position="312"/>
    </location>
</feature>
<accession>A0A7R7IBJ9</accession>
<dbReference type="Proteomes" id="UP000595897">
    <property type="component" value="Chromosome"/>
</dbReference>
<comment type="function">
    <text evidence="9">Part of the high-affinity ATP-driven potassium transport (or Kdp) system, which catalyzes the hydrolysis of ATP coupled with the electrogenic transport of potassium into the cytoplasm. This subunit binds the extracellular potassium ions and delivers the ions to the membrane domain of KdpB through an intramembrane tunnel.</text>
</comment>
<keyword evidence="11" id="KW-1185">Reference proteome</keyword>
<dbReference type="PANTHER" id="PTHR30607">
    <property type="entry name" value="POTASSIUM-TRANSPORTING ATPASE A CHAIN"/>
    <property type="match status" value="1"/>
</dbReference>
<dbReference type="PIRSF" id="PIRSF001294">
    <property type="entry name" value="K_ATPaseA"/>
    <property type="match status" value="1"/>
</dbReference>
<keyword evidence="3 9" id="KW-0633">Potassium transport</keyword>